<reference evidence="1 2" key="1">
    <citation type="submission" date="2021-02" db="EMBL/GenBank/DDBJ databases">
        <title>Alicyclobacillus curvatus sp. nov. and Alicyclobacillus mengziensis sp. nov., two acidophilic bacteria isolated from acid mine drainage.</title>
        <authorList>
            <person name="Huang Y."/>
        </authorList>
    </citation>
    <scope>NUCLEOTIDE SEQUENCE [LARGE SCALE GENOMIC DNA]</scope>
    <source>
        <strain evidence="1 2">S30H14</strain>
    </source>
</reference>
<dbReference type="RefSeq" id="WP_206655734.1">
    <property type="nucleotide sequence ID" value="NZ_CP071182.1"/>
</dbReference>
<dbReference type="KEGG" id="afx:JZ786_18010"/>
<dbReference type="AlphaFoldDB" id="A0A9X7VXG9"/>
<accession>A0A9X7VXG9</accession>
<evidence type="ECO:0000313" key="1">
    <source>
        <dbReference type="EMBL" id="QSO46365.1"/>
    </source>
</evidence>
<organism evidence="1 2">
    <name type="scientific">Alicyclobacillus mengziensis</name>
    <dbReference type="NCBI Taxonomy" id="2931921"/>
    <lineage>
        <taxon>Bacteria</taxon>
        <taxon>Bacillati</taxon>
        <taxon>Bacillota</taxon>
        <taxon>Bacilli</taxon>
        <taxon>Bacillales</taxon>
        <taxon>Alicyclobacillaceae</taxon>
        <taxon>Alicyclobacillus</taxon>
    </lineage>
</organism>
<proteinExistence type="predicted"/>
<dbReference type="Proteomes" id="UP000663505">
    <property type="component" value="Chromosome"/>
</dbReference>
<protein>
    <submittedName>
        <fullName evidence="1">Uncharacterized protein</fullName>
    </submittedName>
</protein>
<evidence type="ECO:0000313" key="2">
    <source>
        <dbReference type="Proteomes" id="UP000663505"/>
    </source>
</evidence>
<name>A0A9X7VXG9_9BACL</name>
<keyword evidence="2" id="KW-1185">Reference proteome</keyword>
<dbReference type="EMBL" id="CP071182">
    <property type="protein sequence ID" value="QSO46365.1"/>
    <property type="molecule type" value="Genomic_DNA"/>
</dbReference>
<sequence length="101" mass="11997">MRLGLNIEYDGKSYDILELPSEAFTQLIPGLTEEQLHHLERRFEPYWPDATRCRHHILDFVGEQLGASIDYVLLLRESVRFNERDVEKYLEENVHEGRRPS</sequence>
<gene>
    <name evidence="1" type="ORF">JZ786_18010</name>
</gene>